<keyword evidence="2" id="KW-1185">Reference proteome</keyword>
<evidence type="ECO:0008006" key="3">
    <source>
        <dbReference type="Google" id="ProtNLM"/>
    </source>
</evidence>
<comment type="caution">
    <text evidence="1">The sequence shown here is derived from an EMBL/GenBank/DDBJ whole genome shotgun (WGS) entry which is preliminary data.</text>
</comment>
<dbReference type="RefSeq" id="WP_190479978.1">
    <property type="nucleotide sequence ID" value="NZ_JACJSG010000079.1"/>
</dbReference>
<organism evidence="1 2">
    <name type="scientific">Anabaena azotica FACHB-119</name>
    <dbReference type="NCBI Taxonomy" id="947527"/>
    <lineage>
        <taxon>Bacteria</taxon>
        <taxon>Bacillati</taxon>
        <taxon>Cyanobacteriota</taxon>
        <taxon>Cyanophyceae</taxon>
        <taxon>Nostocales</taxon>
        <taxon>Nostocaceae</taxon>
        <taxon>Anabaena</taxon>
        <taxon>Anabaena azotica</taxon>
    </lineage>
</organism>
<protein>
    <recommendedName>
        <fullName evidence="3">Secreted protein</fullName>
    </recommendedName>
</protein>
<dbReference type="Proteomes" id="UP000661112">
    <property type="component" value="Unassembled WGS sequence"/>
</dbReference>
<evidence type="ECO:0000313" key="2">
    <source>
        <dbReference type="Proteomes" id="UP000661112"/>
    </source>
</evidence>
<proteinExistence type="predicted"/>
<accession>A0ABR8DEE6</accession>
<evidence type="ECO:0000313" key="1">
    <source>
        <dbReference type="EMBL" id="MBD2505302.1"/>
    </source>
</evidence>
<name>A0ABR8DEE6_9NOST</name>
<sequence length="67" mass="7744">MSILHRLYIYVGLILHSYIWRRSVGSGEGGGENHSRLFCGGGRSFVISHWGMSRQHRRGDSRRRWAS</sequence>
<gene>
    <name evidence="1" type="ORF">H6G83_32690</name>
</gene>
<dbReference type="EMBL" id="JACJSG010000079">
    <property type="protein sequence ID" value="MBD2505302.1"/>
    <property type="molecule type" value="Genomic_DNA"/>
</dbReference>
<reference evidence="1 2" key="1">
    <citation type="journal article" date="2020" name="ISME J.">
        <title>Comparative genomics reveals insights into cyanobacterial evolution and habitat adaptation.</title>
        <authorList>
            <person name="Chen M.Y."/>
            <person name="Teng W.K."/>
            <person name="Zhao L."/>
            <person name="Hu C.X."/>
            <person name="Zhou Y.K."/>
            <person name="Han B.P."/>
            <person name="Song L.R."/>
            <person name="Shu W.S."/>
        </authorList>
    </citation>
    <scope>NUCLEOTIDE SEQUENCE [LARGE SCALE GENOMIC DNA]</scope>
    <source>
        <strain evidence="1 2">FACHB-119</strain>
    </source>
</reference>